<dbReference type="Pfam" id="PF04278">
    <property type="entry name" value="Tic22"/>
    <property type="match status" value="1"/>
</dbReference>
<dbReference type="Gene3D" id="3.40.1350.100">
    <property type="match status" value="2"/>
</dbReference>
<dbReference type="Proteomes" id="UP000717364">
    <property type="component" value="Unassembled WGS sequence"/>
</dbReference>
<reference evidence="1" key="2">
    <citation type="journal article" date="2021" name="Mar. Drugs">
        <title>Genome Reduction and Secondary Metabolism of the Marine Sponge-Associated Cyanobacterium Leptothoe.</title>
        <authorList>
            <person name="Konstantinou D."/>
            <person name="Popin R.V."/>
            <person name="Fewer D.P."/>
            <person name="Sivonen K."/>
            <person name="Gkelis S."/>
        </authorList>
    </citation>
    <scope>NUCLEOTIDE SEQUENCE</scope>
    <source>
        <strain evidence="1">TAU-MAC 1115</strain>
    </source>
</reference>
<proteinExistence type="predicted"/>
<comment type="caution">
    <text evidence="1">The sequence shown here is derived from an EMBL/GenBank/DDBJ whole genome shotgun (WGS) entry which is preliminary data.</text>
</comment>
<reference evidence="1" key="1">
    <citation type="submission" date="2020-11" db="EMBL/GenBank/DDBJ databases">
        <authorList>
            <person name="Konstantinou D."/>
            <person name="Gkelis S."/>
            <person name="Popin R."/>
            <person name="Fewer D."/>
            <person name="Sivonen K."/>
        </authorList>
    </citation>
    <scope>NUCLEOTIDE SEQUENCE</scope>
    <source>
        <strain evidence="1">TAU-MAC 1115</strain>
    </source>
</reference>
<dbReference type="RefSeq" id="WP_215606978.1">
    <property type="nucleotide sequence ID" value="NZ_JADOES010000001.1"/>
</dbReference>
<protein>
    <submittedName>
        <fullName evidence="1">Uncharacterized protein</fullName>
    </submittedName>
</protein>
<dbReference type="InterPro" id="IPR007378">
    <property type="entry name" value="Tic22-like"/>
</dbReference>
<evidence type="ECO:0000313" key="2">
    <source>
        <dbReference type="Proteomes" id="UP000717364"/>
    </source>
</evidence>
<dbReference type="PANTHER" id="PTHR33926">
    <property type="entry name" value="PROTEIN TIC 22, CHLOROPLASTIC"/>
    <property type="match status" value="1"/>
</dbReference>
<dbReference type="GO" id="GO:0015031">
    <property type="term" value="P:protein transport"/>
    <property type="evidence" value="ECO:0007669"/>
    <property type="project" value="InterPro"/>
</dbReference>
<accession>A0A947GFS2</accession>
<dbReference type="EMBL" id="JADOES010000001">
    <property type="protein sequence ID" value="MBT9313914.1"/>
    <property type="molecule type" value="Genomic_DNA"/>
</dbReference>
<name>A0A947GFS2_9CYAN</name>
<sequence length="242" mass="25996">MKARLKGLLCGLIGAGLVSAALPMLEVKALSQSELLEKLAAVSVYVVTNRDGVFITRQGDFPADGLGNIELLNVFFSESDAQSFAEKLIEADPNLRGNGSIGLTNLSAVYDFAAQESDLPRKLSFSPQAEDLRAAVAIDPNFLAGETTPPVPLFTIEDSEGNPIALAFGDSEETYISMFLSSRDAQGILDALNAGKPELQAQLSVYSLKDVSRSLVASDDAQYEKVRFFQSAEVINQNQTLE</sequence>
<organism evidence="1 2">
    <name type="scientific">Leptothoe spongobia TAU-MAC 1115</name>
    <dbReference type="NCBI Taxonomy" id="1967444"/>
    <lineage>
        <taxon>Bacteria</taxon>
        <taxon>Bacillati</taxon>
        <taxon>Cyanobacteriota</taxon>
        <taxon>Cyanophyceae</taxon>
        <taxon>Nodosilineales</taxon>
        <taxon>Cymatolegaceae</taxon>
        <taxon>Leptothoe</taxon>
        <taxon>Leptothoe spongobia</taxon>
    </lineage>
</organism>
<keyword evidence="2" id="KW-1185">Reference proteome</keyword>
<dbReference type="PANTHER" id="PTHR33926:SF4">
    <property type="entry name" value="PROTEIN TIC 22, CHLOROPLASTIC"/>
    <property type="match status" value="1"/>
</dbReference>
<gene>
    <name evidence="1" type="ORF">IXB50_00560</name>
</gene>
<dbReference type="AlphaFoldDB" id="A0A947GFS2"/>
<evidence type="ECO:0000313" key="1">
    <source>
        <dbReference type="EMBL" id="MBT9313914.1"/>
    </source>
</evidence>